<dbReference type="GO" id="GO:0006310">
    <property type="term" value="P:DNA recombination"/>
    <property type="evidence" value="ECO:0007669"/>
    <property type="project" value="UniProtKB-KW"/>
</dbReference>
<dbReference type="PANTHER" id="PTHR30349:SF41">
    <property type="entry name" value="INTEGRASE_RECOMBINASE PROTEIN MJ0367-RELATED"/>
    <property type="match status" value="1"/>
</dbReference>
<evidence type="ECO:0000313" key="10">
    <source>
        <dbReference type="Proteomes" id="UP000194857"/>
    </source>
</evidence>
<evidence type="ECO:0000256" key="5">
    <source>
        <dbReference type="PROSITE-ProRule" id="PRU01248"/>
    </source>
</evidence>
<feature type="compositionally biased region" description="Basic and acidic residues" evidence="6">
    <location>
        <begin position="281"/>
        <end position="314"/>
    </location>
</feature>
<keyword evidence="4" id="KW-0233">DNA recombination</keyword>
<dbReference type="EMBL" id="NFFZ01000008">
    <property type="protein sequence ID" value="OTI60732.1"/>
    <property type="molecule type" value="Genomic_DNA"/>
</dbReference>
<dbReference type="Gene3D" id="1.10.443.10">
    <property type="entry name" value="Intergrase catalytic core"/>
    <property type="match status" value="1"/>
</dbReference>
<dbReference type="InterPro" id="IPR044068">
    <property type="entry name" value="CB"/>
</dbReference>
<protein>
    <submittedName>
        <fullName evidence="9">Integrase</fullName>
    </submittedName>
</protein>
<evidence type="ECO:0000256" key="4">
    <source>
        <dbReference type="ARBA" id="ARBA00023172"/>
    </source>
</evidence>
<dbReference type="RefSeq" id="WP_086250824.1">
    <property type="nucleotide sequence ID" value="NZ_NFFZ01000008.1"/>
</dbReference>
<evidence type="ECO:0000256" key="3">
    <source>
        <dbReference type="ARBA" id="ARBA00023125"/>
    </source>
</evidence>
<evidence type="ECO:0000259" key="8">
    <source>
        <dbReference type="PROSITE" id="PS51900"/>
    </source>
</evidence>
<accession>A0A2C9WX66</accession>
<gene>
    <name evidence="9" type="ORF">CAZ10_16765</name>
</gene>
<dbReference type="PROSITE" id="PS51898">
    <property type="entry name" value="TYR_RECOMBINASE"/>
    <property type="match status" value="1"/>
</dbReference>
<dbReference type="InterPro" id="IPR002104">
    <property type="entry name" value="Integrase_catalytic"/>
</dbReference>
<comment type="similarity">
    <text evidence="1">Belongs to the 'phage' integrase family.</text>
</comment>
<organism evidence="9 10">
    <name type="scientific">Pseudomonas aeruginosa</name>
    <dbReference type="NCBI Taxonomy" id="287"/>
    <lineage>
        <taxon>Bacteria</taxon>
        <taxon>Pseudomonadati</taxon>
        <taxon>Pseudomonadota</taxon>
        <taxon>Gammaproteobacteria</taxon>
        <taxon>Pseudomonadales</taxon>
        <taxon>Pseudomonadaceae</taxon>
        <taxon>Pseudomonas</taxon>
    </lineage>
</organism>
<keyword evidence="3 5" id="KW-0238">DNA-binding</keyword>
<name>A0A2C9WX66_PSEAI</name>
<dbReference type="PANTHER" id="PTHR30349">
    <property type="entry name" value="PHAGE INTEGRASE-RELATED"/>
    <property type="match status" value="1"/>
</dbReference>
<dbReference type="InterPro" id="IPR013762">
    <property type="entry name" value="Integrase-like_cat_sf"/>
</dbReference>
<dbReference type="GO" id="GO:0015074">
    <property type="term" value="P:DNA integration"/>
    <property type="evidence" value="ECO:0007669"/>
    <property type="project" value="UniProtKB-KW"/>
</dbReference>
<evidence type="ECO:0000313" key="9">
    <source>
        <dbReference type="EMBL" id="OTI60732.1"/>
    </source>
</evidence>
<evidence type="ECO:0000256" key="6">
    <source>
        <dbReference type="SAM" id="MobiDB-lite"/>
    </source>
</evidence>
<dbReference type="InterPro" id="IPR050090">
    <property type="entry name" value="Tyrosine_recombinase_XerCD"/>
</dbReference>
<dbReference type="CDD" id="cd00800">
    <property type="entry name" value="INT_Lambda_C"/>
    <property type="match status" value="1"/>
</dbReference>
<dbReference type="InterPro" id="IPR011010">
    <property type="entry name" value="DNA_brk_join_enz"/>
</dbReference>
<feature type="domain" description="Core-binding (CB)" evidence="8">
    <location>
        <begin position="53"/>
        <end position="131"/>
    </location>
</feature>
<dbReference type="AlphaFoldDB" id="A0A2C9WX66"/>
<dbReference type="PROSITE" id="PS51900">
    <property type="entry name" value="CB"/>
    <property type="match status" value="1"/>
</dbReference>
<proteinExistence type="inferred from homology"/>
<sequence length="324" mass="36739">MRPRKKDRHLPMCMFQRGPSFYFVRDGKWTNLGRDYRAALLEYAKLTGGASKDGMIDLIDRVMDHIAPYRSANTITQYRAVAERLKDMFAEFQPREVLPKHVAQVKTHMASTPNMANRTLTVLRVVFAQALEWGEVDSNPCIGIKPHAEKKRGRYLNDKELLSILDNCSEYMRCIFELAYLTGQRIGDVLSIKLDDVSDDGIAFQQQKTGSKVLISMTPDLEAVVQKAKALPRPADAKNLICNRKGKQVDYATTRDAWKRAREAAGVADARIHDLRAKALTDAKKQGKDARKLGGHTDPRMTDRYIRQREHEVAEPPTMPRKSG</sequence>
<feature type="region of interest" description="Disordered" evidence="6">
    <location>
        <begin position="281"/>
        <end position="324"/>
    </location>
</feature>
<evidence type="ECO:0000259" key="7">
    <source>
        <dbReference type="PROSITE" id="PS51898"/>
    </source>
</evidence>
<keyword evidence="2" id="KW-0229">DNA integration</keyword>
<comment type="caution">
    <text evidence="9">The sequence shown here is derived from an EMBL/GenBank/DDBJ whole genome shotgun (WGS) entry which is preliminary data.</text>
</comment>
<dbReference type="InterPro" id="IPR010998">
    <property type="entry name" value="Integrase_recombinase_N"/>
</dbReference>
<dbReference type="Gene3D" id="1.10.150.130">
    <property type="match status" value="1"/>
</dbReference>
<dbReference type="Pfam" id="PF00589">
    <property type="entry name" value="Phage_integrase"/>
    <property type="match status" value="1"/>
</dbReference>
<evidence type="ECO:0000256" key="1">
    <source>
        <dbReference type="ARBA" id="ARBA00008857"/>
    </source>
</evidence>
<dbReference type="GO" id="GO:0003677">
    <property type="term" value="F:DNA binding"/>
    <property type="evidence" value="ECO:0007669"/>
    <property type="project" value="UniProtKB-UniRule"/>
</dbReference>
<dbReference type="Proteomes" id="UP000194857">
    <property type="component" value="Unassembled WGS sequence"/>
</dbReference>
<evidence type="ECO:0000256" key="2">
    <source>
        <dbReference type="ARBA" id="ARBA00022908"/>
    </source>
</evidence>
<feature type="domain" description="Tyr recombinase" evidence="7">
    <location>
        <begin position="151"/>
        <end position="318"/>
    </location>
</feature>
<reference evidence="9 10" key="1">
    <citation type="submission" date="2017-05" db="EMBL/GenBank/DDBJ databases">
        <authorList>
            <person name="Song R."/>
            <person name="Chenine A.L."/>
            <person name="Ruprecht R.M."/>
        </authorList>
    </citation>
    <scope>NUCLEOTIDE SEQUENCE [LARGE SCALE GENOMIC DNA]</scope>
    <source>
        <strain evidence="9 10">S567_C10_BS</strain>
    </source>
</reference>
<dbReference type="SUPFAM" id="SSF56349">
    <property type="entry name" value="DNA breaking-rejoining enzymes"/>
    <property type="match status" value="1"/>
</dbReference>